<comment type="caution">
    <text evidence="6">The sequence shown here is derived from an EMBL/GenBank/DDBJ whole genome shotgun (WGS) entry which is preliminary data.</text>
</comment>
<proteinExistence type="inferred from homology"/>
<keyword evidence="5" id="KW-0275">Fatty acid biosynthesis</keyword>
<comment type="similarity">
    <text evidence="1">Belongs to the thiolase-like superfamily. FabH family.</text>
</comment>
<name>A0AAW2TIF6_SESRA</name>
<dbReference type="InterPro" id="IPR016039">
    <property type="entry name" value="Thiolase-like"/>
</dbReference>
<dbReference type="PANTHER" id="PTHR43091">
    <property type="entry name" value="3-OXOACYL-[ACYL-CARRIER-PROTEIN] SYNTHASE"/>
    <property type="match status" value="1"/>
</dbReference>
<gene>
    <name evidence="6" type="ORF">Sradi_2100800</name>
</gene>
<reference evidence="6" key="1">
    <citation type="submission" date="2020-06" db="EMBL/GenBank/DDBJ databases">
        <authorList>
            <person name="Li T."/>
            <person name="Hu X."/>
            <person name="Zhang T."/>
            <person name="Song X."/>
            <person name="Zhang H."/>
            <person name="Dai N."/>
            <person name="Sheng W."/>
            <person name="Hou X."/>
            <person name="Wei L."/>
        </authorList>
    </citation>
    <scope>NUCLEOTIDE SEQUENCE</scope>
    <source>
        <strain evidence="6">G02</strain>
        <tissue evidence="6">Leaf</tissue>
    </source>
</reference>
<dbReference type="SUPFAM" id="SSF53901">
    <property type="entry name" value="Thiolase-like"/>
    <property type="match status" value="1"/>
</dbReference>
<dbReference type="AlphaFoldDB" id="A0AAW2TIF6"/>
<dbReference type="EMBL" id="JACGWJ010000008">
    <property type="protein sequence ID" value="KAL0404600.1"/>
    <property type="molecule type" value="Genomic_DNA"/>
</dbReference>
<reference evidence="6" key="2">
    <citation type="journal article" date="2024" name="Plant">
        <title>Genomic evolution and insights into agronomic trait innovations of Sesamum species.</title>
        <authorList>
            <person name="Miao H."/>
            <person name="Wang L."/>
            <person name="Qu L."/>
            <person name="Liu H."/>
            <person name="Sun Y."/>
            <person name="Le M."/>
            <person name="Wang Q."/>
            <person name="Wei S."/>
            <person name="Zheng Y."/>
            <person name="Lin W."/>
            <person name="Duan Y."/>
            <person name="Cao H."/>
            <person name="Xiong S."/>
            <person name="Wang X."/>
            <person name="Wei L."/>
            <person name="Li C."/>
            <person name="Ma Q."/>
            <person name="Ju M."/>
            <person name="Zhao R."/>
            <person name="Li G."/>
            <person name="Mu C."/>
            <person name="Tian Q."/>
            <person name="Mei H."/>
            <person name="Zhang T."/>
            <person name="Gao T."/>
            <person name="Zhang H."/>
        </authorList>
    </citation>
    <scope>NUCLEOTIDE SEQUENCE</scope>
    <source>
        <strain evidence="6">G02</strain>
    </source>
</reference>
<evidence type="ECO:0000256" key="2">
    <source>
        <dbReference type="ARBA" id="ARBA00022516"/>
    </source>
</evidence>
<evidence type="ECO:0000256" key="3">
    <source>
        <dbReference type="ARBA" id="ARBA00022832"/>
    </source>
</evidence>
<keyword evidence="3" id="KW-0276">Fatty acid metabolism</keyword>
<sequence length="107" mass="11224">MANASGLLSPAVAPSVRRRLNPSIGVYQSGSWFSEGGFRSIVCSSTVQGAEKLSPSKSGVPRLVSRGCKLVGCGSAVPSLQISNDDLSKIVDTSDEWISVRTGIRNQ</sequence>
<accession>A0AAW2TIF6</accession>
<keyword evidence="4" id="KW-0443">Lipid metabolism</keyword>
<dbReference type="GO" id="GO:0009507">
    <property type="term" value="C:chloroplast"/>
    <property type="evidence" value="ECO:0007669"/>
    <property type="project" value="TreeGrafter"/>
</dbReference>
<dbReference type="GO" id="GO:0006633">
    <property type="term" value="P:fatty acid biosynthetic process"/>
    <property type="evidence" value="ECO:0007669"/>
    <property type="project" value="UniProtKB-KW"/>
</dbReference>
<dbReference type="Gene3D" id="3.40.47.10">
    <property type="match status" value="1"/>
</dbReference>
<protein>
    <submittedName>
        <fullName evidence="6">3-oxoacyl-[acyl-carrier-protein] synthase 3 A, chloroplastic</fullName>
    </submittedName>
</protein>
<evidence type="ECO:0000313" key="6">
    <source>
        <dbReference type="EMBL" id="KAL0404600.1"/>
    </source>
</evidence>
<evidence type="ECO:0000256" key="5">
    <source>
        <dbReference type="ARBA" id="ARBA00023160"/>
    </source>
</evidence>
<keyword evidence="2" id="KW-0444">Lipid biosynthesis</keyword>
<dbReference type="GO" id="GO:0016746">
    <property type="term" value="F:acyltransferase activity"/>
    <property type="evidence" value="ECO:0007669"/>
    <property type="project" value="InterPro"/>
</dbReference>
<evidence type="ECO:0000256" key="1">
    <source>
        <dbReference type="ARBA" id="ARBA00008642"/>
    </source>
</evidence>
<dbReference type="PANTHER" id="PTHR43091:SF1">
    <property type="entry name" value="BETA-KETOACYL-[ACYL-CARRIER-PROTEIN] SYNTHASE III, CHLOROPLASTIC"/>
    <property type="match status" value="1"/>
</dbReference>
<evidence type="ECO:0000256" key="4">
    <source>
        <dbReference type="ARBA" id="ARBA00023098"/>
    </source>
</evidence>
<organism evidence="6">
    <name type="scientific">Sesamum radiatum</name>
    <name type="common">Black benniseed</name>
    <dbReference type="NCBI Taxonomy" id="300843"/>
    <lineage>
        <taxon>Eukaryota</taxon>
        <taxon>Viridiplantae</taxon>
        <taxon>Streptophyta</taxon>
        <taxon>Embryophyta</taxon>
        <taxon>Tracheophyta</taxon>
        <taxon>Spermatophyta</taxon>
        <taxon>Magnoliopsida</taxon>
        <taxon>eudicotyledons</taxon>
        <taxon>Gunneridae</taxon>
        <taxon>Pentapetalae</taxon>
        <taxon>asterids</taxon>
        <taxon>lamiids</taxon>
        <taxon>Lamiales</taxon>
        <taxon>Pedaliaceae</taxon>
        <taxon>Sesamum</taxon>
    </lineage>
</organism>